<gene>
    <name evidence="4" type="ORF">D3874_21660</name>
</gene>
<dbReference type="PANTHER" id="PTHR43333">
    <property type="entry name" value="2-HACID_DH_C DOMAIN-CONTAINING PROTEIN"/>
    <property type="match status" value="1"/>
</dbReference>
<dbReference type="InterPro" id="IPR006140">
    <property type="entry name" value="D-isomer_DH_NAD-bd"/>
</dbReference>
<evidence type="ECO:0000313" key="5">
    <source>
        <dbReference type="Proteomes" id="UP000284605"/>
    </source>
</evidence>
<sequence length="310" mass="32861">MTQTILFSSDLDDPVDWARAIAALRPELKIVDWRAVTAPETVEFALLWKPPPGGLGPYKNLKGIQSLGAGVNQLDLAELPAGIPLARLIDSSLTETMVDYAVASTYRHFRAFDRYERETRERAWNYATPARKADFPVGVMGTGVLGGATAACLAGLGFPVAGWSRSRRALPGVTAYAGLDELPGFLGSVKMVICVLPLTAQTAGILNARTFALLPRGSYVMNMGRGAHLVEADLVAAIEAGQIAGATLDVFSAEPLPRDHALYGRPEILVTPHVAGGIAPGTAAATVIENYDRTLAGKPLLNAVDPARGY</sequence>
<dbReference type="RefSeq" id="WP_119780784.1">
    <property type="nucleotide sequence ID" value="NZ_QYUK01000011.1"/>
</dbReference>
<dbReference type="InterPro" id="IPR029753">
    <property type="entry name" value="D-isomer_DH_CS"/>
</dbReference>
<dbReference type="GO" id="GO:0051287">
    <property type="term" value="F:NAD binding"/>
    <property type="evidence" value="ECO:0007669"/>
    <property type="project" value="InterPro"/>
</dbReference>
<reference evidence="4 5" key="1">
    <citation type="submission" date="2018-09" db="EMBL/GenBank/DDBJ databases">
        <authorList>
            <person name="Zhu H."/>
        </authorList>
    </citation>
    <scope>NUCLEOTIDE SEQUENCE [LARGE SCALE GENOMIC DNA]</scope>
    <source>
        <strain evidence="4 5">K1W22B-8</strain>
    </source>
</reference>
<dbReference type="PROSITE" id="PS00671">
    <property type="entry name" value="D_2_HYDROXYACID_DH_3"/>
    <property type="match status" value="1"/>
</dbReference>
<dbReference type="Proteomes" id="UP000284605">
    <property type="component" value="Unassembled WGS sequence"/>
</dbReference>
<dbReference type="SUPFAM" id="SSF51735">
    <property type="entry name" value="NAD(P)-binding Rossmann-fold domains"/>
    <property type="match status" value="1"/>
</dbReference>
<evidence type="ECO:0000313" key="4">
    <source>
        <dbReference type="EMBL" id="RJF89256.1"/>
    </source>
</evidence>
<dbReference type="Pfam" id="PF02826">
    <property type="entry name" value="2-Hacid_dh_C"/>
    <property type="match status" value="1"/>
</dbReference>
<evidence type="ECO:0000256" key="1">
    <source>
        <dbReference type="ARBA" id="ARBA00023002"/>
    </source>
</evidence>
<evidence type="ECO:0000256" key="2">
    <source>
        <dbReference type="ARBA" id="ARBA00023027"/>
    </source>
</evidence>
<comment type="caution">
    <text evidence="4">The sequence shown here is derived from an EMBL/GenBank/DDBJ whole genome shotgun (WGS) entry which is preliminary data.</text>
</comment>
<dbReference type="CDD" id="cd12164">
    <property type="entry name" value="GDH_like_2"/>
    <property type="match status" value="1"/>
</dbReference>
<dbReference type="PANTHER" id="PTHR43333:SF1">
    <property type="entry name" value="D-ISOMER SPECIFIC 2-HYDROXYACID DEHYDROGENASE NAD-BINDING DOMAIN-CONTAINING PROTEIN"/>
    <property type="match status" value="1"/>
</dbReference>
<keyword evidence="2" id="KW-0520">NAD</keyword>
<dbReference type="OrthoDB" id="9787219at2"/>
<organism evidence="4 5">
    <name type="scientific">Oleomonas cavernae</name>
    <dbReference type="NCBI Taxonomy" id="2320859"/>
    <lineage>
        <taxon>Bacteria</taxon>
        <taxon>Pseudomonadati</taxon>
        <taxon>Pseudomonadota</taxon>
        <taxon>Alphaproteobacteria</taxon>
        <taxon>Acetobacterales</taxon>
        <taxon>Acetobacteraceae</taxon>
        <taxon>Oleomonas</taxon>
    </lineage>
</organism>
<dbReference type="Gene3D" id="3.40.50.720">
    <property type="entry name" value="NAD(P)-binding Rossmann-like Domain"/>
    <property type="match status" value="2"/>
</dbReference>
<feature type="domain" description="D-isomer specific 2-hydroxyacid dehydrogenase NAD-binding" evidence="3">
    <location>
        <begin position="106"/>
        <end position="275"/>
    </location>
</feature>
<name>A0A418WGT5_9PROT</name>
<keyword evidence="5" id="KW-1185">Reference proteome</keyword>
<keyword evidence="1" id="KW-0560">Oxidoreductase</keyword>
<evidence type="ECO:0000259" key="3">
    <source>
        <dbReference type="Pfam" id="PF02826"/>
    </source>
</evidence>
<proteinExistence type="predicted"/>
<dbReference type="AlphaFoldDB" id="A0A418WGT5"/>
<keyword evidence="4" id="KW-0670">Pyruvate</keyword>
<protein>
    <submittedName>
        <fullName evidence="4">Glyoxylate/hydroxypyruvate reductase A</fullName>
    </submittedName>
</protein>
<dbReference type="GO" id="GO:0016616">
    <property type="term" value="F:oxidoreductase activity, acting on the CH-OH group of donors, NAD or NADP as acceptor"/>
    <property type="evidence" value="ECO:0007669"/>
    <property type="project" value="UniProtKB-ARBA"/>
</dbReference>
<accession>A0A418WGT5</accession>
<dbReference type="InterPro" id="IPR036291">
    <property type="entry name" value="NAD(P)-bd_dom_sf"/>
</dbReference>
<dbReference type="EMBL" id="QYUK01000011">
    <property type="protein sequence ID" value="RJF89256.1"/>
    <property type="molecule type" value="Genomic_DNA"/>
</dbReference>